<evidence type="ECO:0000313" key="1">
    <source>
        <dbReference type="EMBL" id="KAF3452134.1"/>
    </source>
</evidence>
<dbReference type="AlphaFoldDB" id="A0A8K0MN71"/>
<keyword evidence="2" id="KW-1185">Reference proteome</keyword>
<accession>A0A8K0MN71</accession>
<reference evidence="1" key="1">
    <citation type="submission" date="2020-03" db="EMBL/GenBank/DDBJ databases">
        <title>A high-quality chromosome-level genome assembly of a woody plant with both climbing and erect habits, Rhamnella rubrinervis.</title>
        <authorList>
            <person name="Lu Z."/>
            <person name="Yang Y."/>
            <person name="Zhu X."/>
            <person name="Sun Y."/>
        </authorList>
    </citation>
    <scope>NUCLEOTIDE SEQUENCE</scope>
    <source>
        <strain evidence="1">BYM</strain>
        <tissue evidence="1">Leaf</tissue>
    </source>
</reference>
<dbReference type="EMBL" id="VOIH02000003">
    <property type="protein sequence ID" value="KAF3452134.1"/>
    <property type="molecule type" value="Genomic_DNA"/>
</dbReference>
<dbReference type="OrthoDB" id="1194594at2759"/>
<dbReference type="PANTHER" id="PTHR33018:SF31">
    <property type="entry name" value="TRANSPOSASE, PTTA_EN_SPM, PLANT"/>
    <property type="match status" value="1"/>
</dbReference>
<protein>
    <submittedName>
        <fullName evidence="1">Uncharacterized protein</fullName>
    </submittedName>
</protein>
<sequence length="119" mass="13684">MLQYLEKNFSLRHTKQNGEWANDAITQLAKRAVELEEQVNEGAINTEGAHDILTQALGIDKQRGRVRGKQSYVTPSVYFNTLVNMRKSIVVNEELERMREKQESMEQALANLTSQMMEI</sequence>
<organism evidence="1 2">
    <name type="scientific">Rhamnella rubrinervis</name>
    <dbReference type="NCBI Taxonomy" id="2594499"/>
    <lineage>
        <taxon>Eukaryota</taxon>
        <taxon>Viridiplantae</taxon>
        <taxon>Streptophyta</taxon>
        <taxon>Embryophyta</taxon>
        <taxon>Tracheophyta</taxon>
        <taxon>Spermatophyta</taxon>
        <taxon>Magnoliopsida</taxon>
        <taxon>eudicotyledons</taxon>
        <taxon>Gunneridae</taxon>
        <taxon>Pentapetalae</taxon>
        <taxon>rosids</taxon>
        <taxon>fabids</taxon>
        <taxon>Rosales</taxon>
        <taxon>Rhamnaceae</taxon>
        <taxon>rhamnoid group</taxon>
        <taxon>Rhamneae</taxon>
        <taxon>Rhamnella</taxon>
    </lineage>
</organism>
<evidence type="ECO:0000313" key="2">
    <source>
        <dbReference type="Proteomes" id="UP000796880"/>
    </source>
</evidence>
<gene>
    <name evidence="1" type="ORF">FNV43_RR08231</name>
</gene>
<dbReference type="PANTHER" id="PTHR33018">
    <property type="entry name" value="OS10G0338966 PROTEIN-RELATED"/>
    <property type="match status" value="1"/>
</dbReference>
<proteinExistence type="predicted"/>
<dbReference type="Proteomes" id="UP000796880">
    <property type="component" value="Unassembled WGS sequence"/>
</dbReference>
<name>A0A8K0MN71_9ROSA</name>
<comment type="caution">
    <text evidence="1">The sequence shown here is derived from an EMBL/GenBank/DDBJ whole genome shotgun (WGS) entry which is preliminary data.</text>
</comment>